<dbReference type="Gene3D" id="2.60.40.420">
    <property type="entry name" value="Cupredoxins - blue copper proteins"/>
    <property type="match status" value="2"/>
</dbReference>
<dbReference type="AlphaFoldDB" id="B0D3Q3"/>
<dbReference type="InParanoid" id="B0D3Q3"/>
<feature type="chain" id="PRO_5002748456" evidence="1">
    <location>
        <begin position="19"/>
        <end position="342"/>
    </location>
</feature>
<dbReference type="InterPro" id="IPR052953">
    <property type="entry name" value="Ser-rich/MCO-related"/>
</dbReference>
<dbReference type="HOGENOM" id="CLU_060348_0_0_1"/>
<reference evidence="2 3" key="1">
    <citation type="journal article" date="2008" name="Nature">
        <title>The genome of Laccaria bicolor provides insights into mycorrhizal symbiosis.</title>
        <authorList>
            <person name="Martin F."/>
            <person name="Aerts A."/>
            <person name="Ahren D."/>
            <person name="Brun A."/>
            <person name="Danchin E.G.J."/>
            <person name="Duchaussoy F."/>
            <person name="Gibon J."/>
            <person name="Kohler A."/>
            <person name="Lindquist E."/>
            <person name="Pereda V."/>
            <person name="Salamov A."/>
            <person name="Shapiro H.J."/>
            <person name="Wuyts J."/>
            <person name="Blaudez D."/>
            <person name="Buee M."/>
            <person name="Brokstein P."/>
            <person name="Canbaeck B."/>
            <person name="Cohen D."/>
            <person name="Courty P.E."/>
            <person name="Coutinho P.M."/>
            <person name="Delaruelle C."/>
            <person name="Detter J.C."/>
            <person name="Deveau A."/>
            <person name="DiFazio S."/>
            <person name="Duplessis S."/>
            <person name="Fraissinet-Tachet L."/>
            <person name="Lucic E."/>
            <person name="Frey-Klett P."/>
            <person name="Fourrey C."/>
            <person name="Feussner I."/>
            <person name="Gay G."/>
            <person name="Grimwood J."/>
            <person name="Hoegger P.J."/>
            <person name="Jain P."/>
            <person name="Kilaru S."/>
            <person name="Labbe J."/>
            <person name="Lin Y.C."/>
            <person name="Legue V."/>
            <person name="Le Tacon F."/>
            <person name="Marmeisse R."/>
            <person name="Melayah D."/>
            <person name="Montanini B."/>
            <person name="Muratet M."/>
            <person name="Nehls U."/>
            <person name="Niculita-Hirzel H."/>
            <person name="Oudot-Le Secq M.P."/>
            <person name="Peter M."/>
            <person name="Quesneville H."/>
            <person name="Rajashekar B."/>
            <person name="Reich M."/>
            <person name="Rouhier N."/>
            <person name="Schmutz J."/>
            <person name="Yin T."/>
            <person name="Chalot M."/>
            <person name="Henrissat B."/>
            <person name="Kuees U."/>
            <person name="Lucas S."/>
            <person name="Van de Peer Y."/>
            <person name="Podila G.K."/>
            <person name="Polle A."/>
            <person name="Pukkila P.J."/>
            <person name="Richardson P.M."/>
            <person name="Rouze P."/>
            <person name="Sanders I.R."/>
            <person name="Stajich J.E."/>
            <person name="Tunlid A."/>
            <person name="Tuskan G."/>
            <person name="Grigoriev I.V."/>
        </authorList>
    </citation>
    <scope>NUCLEOTIDE SEQUENCE [LARGE SCALE GENOMIC DNA]</scope>
    <source>
        <strain evidence="3">S238N-H82 / ATCC MYA-4686</strain>
    </source>
</reference>
<dbReference type="InterPro" id="IPR008972">
    <property type="entry name" value="Cupredoxin"/>
</dbReference>
<dbReference type="SUPFAM" id="SSF49503">
    <property type="entry name" value="Cupredoxins"/>
    <property type="match status" value="2"/>
</dbReference>
<feature type="signal peptide" evidence="1">
    <location>
        <begin position="1"/>
        <end position="18"/>
    </location>
</feature>
<dbReference type="STRING" id="486041.B0D3Q3"/>
<dbReference type="OrthoDB" id="1921208at2759"/>
<proteinExistence type="predicted"/>
<protein>
    <submittedName>
        <fullName evidence="2">Predicted protein</fullName>
    </submittedName>
</protein>
<keyword evidence="1" id="KW-0732">Signal</keyword>
<dbReference type="EMBL" id="DS547096">
    <property type="protein sequence ID" value="EDR10968.1"/>
    <property type="molecule type" value="Genomic_DNA"/>
</dbReference>
<evidence type="ECO:0000313" key="2">
    <source>
        <dbReference type="EMBL" id="EDR10968.1"/>
    </source>
</evidence>
<sequence>MFKLSILVALVALRVAHAATINVVVGGTGILQYTPPFVNASVGDIVSFTFKQKNHTATQSTLQSPCTPKSGGFDSGFVPVADSVTSGFPVAQLTVTDISPVWVYCRQANHCQQGMVFAVNPGNNFAAFQAAATGGAAATSTPSATGGAVATVTATVTVGGQASTTTYTTSAATSTGSVDHKVVVGGTGVLAYNPSNITAQVGDTVTFEFHQVNHTVTQSSFNTPCRALSLTSTTGAVGFDSGFNPVASGATTFPTYTITVNNTSPIWAYCRQANHCGQGMVFSINSVESGSNNFAAFQALAKQQNGTSSSTTSNTSDANRRTVTFRGASVAALVFVLFGAMI</sequence>
<keyword evidence="3" id="KW-1185">Reference proteome</keyword>
<organism evidence="3">
    <name type="scientific">Laccaria bicolor (strain S238N-H82 / ATCC MYA-4686)</name>
    <name type="common">Bicoloured deceiver</name>
    <name type="synonym">Laccaria laccata var. bicolor</name>
    <dbReference type="NCBI Taxonomy" id="486041"/>
    <lineage>
        <taxon>Eukaryota</taxon>
        <taxon>Fungi</taxon>
        <taxon>Dikarya</taxon>
        <taxon>Basidiomycota</taxon>
        <taxon>Agaricomycotina</taxon>
        <taxon>Agaricomycetes</taxon>
        <taxon>Agaricomycetidae</taxon>
        <taxon>Agaricales</taxon>
        <taxon>Agaricineae</taxon>
        <taxon>Hydnangiaceae</taxon>
        <taxon>Laccaria</taxon>
    </lineage>
</organism>
<accession>B0D3Q3</accession>
<evidence type="ECO:0000256" key="1">
    <source>
        <dbReference type="SAM" id="SignalP"/>
    </source>
</evidence>
<dbReference type="CDD" id="cd00920">
    <property type="entry name" value="Cupredoxin"/>
    <property type="match status" value="2"/>
</dbReference>
<dbReference type="KEGG" id="lbc:LACBIDRAFT_293463"/>
<gene>
    <name evidence="2" type="ORF">LACBIDRAFT_293463</name>
</gene>
<dbReference type="RefSeq" id="XP_001878269.1">
    <property type="nucleotide sequence ID" value="XM_001878234.1"/>
</dbReference>
<dbReference type="PANTHER" id="PTHR34883:SF4">
    <property type="entry name" value="CUPREDOXIN"/>
    <property type="match status" value="1"/>
</dbReference>
<name>B0D3Q3_LACBS</name>
<evidence type="ECO:0000313" key="3">
    <source>
        <dbReference type="Proteomes" id="UP000001194"/>
    </source>
</evidence>
<dbReference type="GeneID" id="6074217"/>
<dbReference type="Proteomes" id="UP000001194">
    <property type="component" value="Unassembled WGS sequence"/>
</dbReference>
<dbReference type="PANTHER" id="PTHR34883">
    <property type="entry name" value="SERINE-RICH PROTEIN, PUTATIVE-RELATED-RELATED"/>
    <property type="match status" value="1"/>
</dbReference>